<comment type="caution">
    <text evidence="3">The sequence shown here is derived from an EMBL/GenBank/DDBJ whole genome shotgun (WGS) entry which is preliminary data.</text>
</comment>
<dbReference type="RefSeq" id="WP_111277609.1">
    <property type="nucleotide sequence ID" value="NZ_QFYS01000009.1"/>
</dbReference>
<dbReference type="InterPro" id="IPR025388">
    <property type="entry name" value="Alginate_export_dom"/>
</dbReference>
<feature type="domain" description="Alginate export" evidence="2">
    <location>
        <begin position="124"/>
        <end position="275"/>
    </location>
</feature>
<name>A0A328B7P1_9CAUL</name>
<gene>
    <name evidence="3" type="ORF">DJ019_17750</name>
</gene>
<evidence type="ECO:0000259" key="2">
    <source>
        <dbReference type="Pfam" id="PF13372"/>
    </source>
</evidence>
<feature type="region of interest" description="Disordered" evidence="1">
    <location>
        <begin position="15"/>
        <end position="69"/>
    </location>
</feature>
<keyword evidence="4" id="KW-1185">Reference proteome</keyword>
<dbReference type="AlphaFoldDB" id="A0A328B7P1"/>
<accession>A0A328B7P1</accession>
<proteinExistence type="predicted"/>
<protein>
    <recommendedName>
        <fullName evidence="2">Alginate export domain-containing protein</fullName>
    </recommendedName>
</protein>
<evidence type="ECO:0000313" key="4">
    <source>
        <dbReference type="Proteomes" id="UP000249524"/>
    </source>
</evidence>
<dbReference type="EMBL" id="QFYS01000009">
    <property type="protein sequence ID" value="RAK63153.1"/>
    <property type="molecule type" value="Genomic_DNA"/>
</dbReference>
<evidence type="ECO:0000313" key="3">
    <source>
        <dbReference type="EMBL" id="RAK63153.1"/>
    </source>
</evidence>
<dbReference type="Pfam" id="PF13372">
    <property type="entry name" value="Alginate_exp"/>
    <property type="match status" value="1"/>
</dbReference>
<evidence type="ECO:0000256" key="1">
    <source>
        <dbReference type="SAM" id="MobiDB-lite"/>
    </source>
</evidence>
<feature type="compositionally biased region" description="Pro residues" evidence="1">
    <location>
        <begin position="50"/>
        <end position="62"/>
    </location>
</feature>
<reference evidence="3 4" key="1">
    <citation type="submission" date="2018-05" db="EMBL/GenBank/DDBJ databases">
        <authorList>
            <person name="Lanie J.A."/>
            <person name="Ng W.-L."/>
            <person name="Kazmierczak K.M."/>
            <person name="Andrzejewski T.M."/>
            <person name="Davidsen T.M."/>
            <person name="Wayne K.J."/>
            <person name="Tettelin H."/>
            <person name="Glass J.I."/>
            <person name="Rusch D."/>
            <person name="Podicherti R."/>
            <person name="Tsui H.-C.T."/>
            <person name="Winkler M.E."/>
        </authorList>
    </citation>
    <scope>NUCLEOTIDE SEQUENCE [LARGE SCALE GENOMIC DNA]</scope>
    <source>
        <strain evidence="3 4">BUT-10</strain>
    </source>
</reference>
<dbReference type="Proteomes" id="UP000249524">
    <property type="component" value="Unassembled WGS sequence"/>
</dbReference>
<sequence length="473" mass="51647">MAGGALLALAIGRAAAAQEPPPATEAQATAPPDTDGLSDAPAEGAAVQETPPPTEAPLPEPARPSGFGSPGDAILAGKLLFEVRGRYETVDQKRTAILTENGEAATVRTRLGWETGDWHGLKGLIEFEDVRQVGPEHFQVQVPGAAGAPINGAAKARYPIINDPDGTELNRLQLTWTPNAAVQATIGRQRILIDDQRFVGNVGWRQDEQTFDALRLDGAWGRFKATYAYVTHVNRILAELRDWDSDSHLLNITWSPAEQLRLQGFAYVLDFGNAAANSSATKGIKASGKAWLGLYQLAYSATYGNQRDYRGNTPDYSLDYWSADLAATFDIWTARLGYEALEGNGARGFTTPLATTHAFQGWSDAFVQPLGGNKGFVDGIEDLNVTLNVKPRWKWPYLFNLDVLVRYHDFSAERTGAHLGHEWDAQVVGTINPRLSAALKYADFERDDSPVRAGRAAPPPSRTKVWFTLEYKL</sequence>
<dbReference type="InterPro" id="IPR023614">
    <property type="entry name" value="Porin_dom_sf"/>
</dbReference>
<dbReference type="OrthoDB" id="9767539at2"/>
<feature type="compositionally biased region" description="Low complexity" evidence="1">
    <location>
        <begin position="15"/>
        <end position="32"/>
    </location>
</feature>
<organism evidence="3 4">
    <name type="scientific">Phenylobacterium kunshanense</name>
    <dbReference type="NCBI Taxonomy" id="1445034"/>
    <lineage>
        <taxon>Bacteria</taxon>
        <taxon>Pseudomonadati</taxon>
        <taxon>Pseudomonadota</taxon>
        <taxon>Alphaproteobacteria</taxon>
        <taxon>Caulobacterales</taxon>
        <taxon>Caulobacteraceae</taxon>
        <taxon>Phenylobacterium</taxon>
    </lineage>
</organism>
<dbReference type="Gene3D" id="2.40.160.10">
    <property type="entry name" value="Porin"/>
    <property type="match status" value="1"/>
</dbReference>